<keyword evidence="8" id="KW-1185">Reference proteome</keyword>
<keyword evidence="3 6" id="KW-0812">Transmembrane</keyword>
<feature type="transmembrane region" description="Helical" evidence="6">
    <location>
        <begin position="242"/>
        <end position="269"/>
    </location>
</feature>
<evidence type="ECO:0000256" key="5">
    <source>
        <dbReference type="ARBA" id="ARBA00023136"/>
    </source>
</evidence>
<dbReference type="InterPro" id="IPR050367">
    <property type="entry name" value="APC_superfamily"/>
</dbReference>
<reference evidence="7" key="1">
    <citation type="submission" date="2022-12" db="EMBL/GenBank/DDBJ databases">
        <title>Bacterial isolates from different developmental stages of Nematostella vectensis.</title>
        <authorList>
            <person name="Fraune S."/>
        </authorList>
    </citation>
    <scope>NUCLEOTIDE SEQUENCE</scope>
    <source>
        <strain evidence="7">G21619-S1</strain>
    </source>
</reference>
<feature type="transmembrane region" description="Helical" evidence="6">
    <location>
        <begin position="131"/>
        <end position="154"/>
    </location>
</feature>
<feature type="transmembrane region" description="Helical" evidence="6">
    <location>
        <begin position="441"/>
        <end position="458"/>
    </location>
</feature>
<evidence type="ECO:0000256" key="2">
    <source>
        <dbReference type="ARBA" id="ARBA00022475"/>
    </source>
</evidence>
<evidence type="ECO:0000313" key="7">
    <source>
        <dbReference type="EMBL" id="MCZ4330314.1"/>
    </source>
</evidence>
<comment type="subcellular location">
    <subcellularLocation>
        <location evidence="1">Cell membrane</location>
        <topology evidence="1">Multi-pass membrane protein</topology>
    </subcellularLocation>
</comment>
<feature type="transmembrane region" description="Helical" evidence="6">
    <location>
        <begin position="203"/>
        <end position="221"/>
    </location>
</feature>
<feature type="transmembrane region" description="Helical" evidence="6">
    <location>
        <begin position="341"/>
        <end position="359"/>
    </location>
</feature>
<feature type="transmembrane region" description="Helical" evidence="6">
    <location>
        <begin position="166"/>
        <end position="187"/>
    </location>
</feature>
<dbReference type="RefSeq" id="WP_269358813.1">
    <property type="nucleotide sequence ID" value="NZ_JAPWHE010000006.1"/>
</dbReference>
<evidence type="ECO:0000256" key="4">
    <source>
        <dbReference type="ARBA" id="ARBA00022989"/>
    </source>
</evidence>
<protein>
    <submittedName>
        <fullName evidence="7">APC family permease</fullName>
    </submittedName>
</protein>
<feature type="transmembrane region" description="Helical" evidence="6">
    <location>
        <begin position="15"/>
        <end position="34"/>
    </location>
</feature>
<keyword evidence="4 6" id="KW-1133">Transmembrane helix</keyword>
<dbReference type="EMBL" id="JAPWHE010000006">
    <property type="protein sequence ID" value="MCZ4330314.1"/>
    <property type="molecule type" value="Genomic_DNA"/>
</dbReference>
<feature type="transmembrane region" description="Helical" evidence="6">
    <location>
        <begin position="41"/>
        <end position="59"/>
    </location>
</feature>
<evidence type="ECO:0000313" key="8">
    <source>
        <dbReference type="Proteomes" id="UP001068379"/>
    </source>
</evidence>
<dbReference type="Gene3D" id="1.20.1740.10">
    <property type="entry name" value="Amino acid/polyamine transporter I"/>
    <property type="match status" value="1"/>
</dbReference>
<feature type="transmembrane region" description="Helical" evidence="6">
    <location>
        <begin position="411"/>
        <end position="429"/>
    </location>
</feature>
<feature type="transmembrane region" description="Helical" evidence="6">
    <location>
        <begin position="91"/>
        <end position="119"/>
    </location>
</feature>
<evidence type="ECO:0000256" key="3">
    <source>
        <dbReference type="ARBA" id="ARBA00022692"/>
    </source>
</evidence>
<dbReference type="Proteomes" id="UP001068379">
    <property type="component" value="Unassembled WGS sequence"/>
</dbReference>
<dbReference type="PANTHER" id="PTHR42770">
    <property type="entry name" value="AMINO ACID TRANSPORTER-RELATED"/>
    <property type="match status" value="1"/>
</dbReference>
<keyword evidence="2" id="KW-1003">Cell membrane</keyword>
<evidence type="ECO:0000256" key="1">
    <source>
        <dbReference type="ARBA" id="ARBA00004651"/>
    </source>
</evidence>
<feature type="transmembrane region" description="Helical" evidence="6">
    <location>
        <begin position="289"/>
        <end position="320"/>
    </location>
</feature>
<organism evidence="7 8">
    <name type="scientific">Castellaniella denitrificans</name>
    <dbReference type="NCBI Taxonomy" id="56119"/>
    <lineage>
        <taxon>Bacteria</taxon>
        <taxon>Pseudomonadati</taxon>
        <taxon>Pseudomonadota</taxon>
        <taxon>Betaproteobacteria</taxon>
        <taxon>Burkholderiales</taxon>
        <taxon>Alcaligenaceae</taxon>
        <taxon>Castellaniella</taxon>
    </lineage>
</organism>
<name>A0ABT4M5F6_9BURK</name>
<feature type="transmembrane region" description="Helical" evidence="6">
    <location>
        <begin position="365"/>
        <end position="390"/>
    </location>
</feature>
<comment type="caution">
    <text evidence="7">The sequence shown here is derived from an EMBL/GenBank/DDBJ whole genome shotgun (WGS) entry which is preliminary data.</text>
</comment>
<evidence type="ECO:0000256" key="6">
    <source>
        <dbReference type="SAM" id="Phobius"/>
    </source>
</evidence>
<proteinExistence type="predicted"/>
<dbReference type="PIRSF" id="PIRSF006060">
    <property type="entry name" value="AA_transporter"/>
    <property type="match status" value="1"/>
</dbReference>
<dbReference type="PANTHER" id="PTHR42770:SF7">
    <property type="entry name" value="MEMBRANE PROTEIN"/>
    <property type="match status" value="1"/>
</dbReference>
<sequence>MSERITLGKTFKPHWVWAIAFGSAIGWGSFVLPVEWMDRAGPMGVIIGLWIGGLILSLVGLSTGFLVKAYPITGGAFTYAYLAFGRKHAFLCGWFLILGYAAIVALNASAFALMIKFLVPDVVKVGLLYRIAGWDVYFVEVLIASAVLVLFAWLNIRGADATAQTQFYFCVLLIAAATGVTAAMSFAPETSFGNLLPLYKPGIPSWSAIAAIVAISPWAYVGFDTVPQAAEEFNFSPAKATFLILAALVVAASHYSIMILATGLAMPWLDLVDLREIWGTGWAVQQVLGTAGLAALAIALCMGIFTGLIGFYISCSRLMFAMGRAKALPAVFCRLHGKHGTPWASIVFVCAICLLAPWFGRSVLLWIVDMSAVGISIAFIYYCAVAYRLFKWTPTQRAPAFCKETAPGKKLIALAGMLCSIGLLGLLLVPGSPAFLETPAWIALGCWVLIGLGFYLTLAREYCNTPKAEMDRLILGHAAA</sequence>
<accession>A0ABT4M5F6</accession>
<keyword evidence="5 6" id="KW-0472">Membrane</keyword>
<gene>
    <name evidence="7" type="ORF">O4H32_10165</name>
</gene>
<dbReference type="Pfam" id="PF13520">
    <property type="entry name" value="AA_permease_2"/>
    <property type="match status" value="1"/>
</dbReference>
<dbReference type="InterPro" id="IPR002293">
    <property type="entry name" value="AA/rel_permease1"/>
</dbReference>